<keyword evidence="1" id="KW-0614">Plasmid</keyword>
<keyword evidence="2" id="KW-1185">Reference proteome</keyword>
<dbReference type="EMBL" id="CP053436">
    <property type="protein sequence ID" value="QJW92496.1"/>
    <property type="molecule type" value="Genomic_DNA"/>
</dbReference>
<reference evidence="1 2" key="1">
    <citation type="submission" date="2020-05" db="EMBL/GenBank/DDBJ databases">
        <title>Genome sequencing of Spirosoma sp. TS118.</title>
        <authorList>
            <person name="Lee J.-H."/>
            <person name="Jeong S."/>
            <person name="Zhao L."/>
            <person name="Jung J.-H."/>
            <person name="Kim M.-K."/>
            <person name="Lim S."/>
        </authorList>
    </citation>
    <scope>NUCLEOTIDE SEQUENCE [LARGE SCALE GENOMIC DNA]</scope>
    <source>
        <strain evidence="1 2">TS118</strain>
        <plasmid evidence="2">pts</plasmid>
    </source>
</reference>
<organism evidence="1 2">
    <name type="scientific">Spirosoma taeanense</name>
    <dbReference type="NCBI Taxonomy" id="2735870"/>
    <lineage>
        <taxon>Bacteria</taxon>
        <taxon>Pseudomonadati</taxon>
        <taxon>Bacteroidota</taxon>
        <taxon>Cytophagia</taxon>
        <taxon>Cytophagales</taxon>
        <taxon>Cytophagaceae</taxon>
        <taxon>Spirosoma</taxon>
    </lineage>
</organism>
<evidence type="ECO:0000313" key="1">
    <source>
        <dbReference type="EMBL" id="QJW92496.1"/>
    </source>
</evidence>
<geneLocation type="plasmid" evidence="2">
    <name>pts</name>
</geneLocation>
<dbReference type="Proteomes" id="UP000502756">
    <property type="component" value="Plasmid pTS"/>
</dbReference>
<dbReference type="AlphaFoldDB" id="A0A6M5YGT3"/>
<dbReference type="RefSeq" id="WP_171742324.1">
    <property type="nucleotide sequence ID" value="NZ_CP053436.1"/>
</dbReference>
<sequence>MKQVSFYKSGTHYFAICGTVIEQVCLSVLCEKVYWAEIRQTELLPNQVAGYQKGLAISKEEYELVRYQAQELLLLPFWSEGHAEIVRYTEADINLMQGYSAQVNKR</sequence>
<name>A0A6M5YGT3_9BACT</name>
<dbReference type="KEGG" id="stae:HNV11_23785"/>
<evidence type="ECO:0000313" key="2">
    <source>
        <dbReference type="Proteomes" id="UP000502756"/>
    </source>
</evidence>
<gene>
    <name evidence="1" type="ORF">HNV11_23785</name>
</gene>
<accession>A0A6M5YGT3</accession>
<proteinExistence type="predicted"/>
<protein>
    <submittedName>
        <fullName evidence="1">Uncharacterized protein</fullName>
    </submittedName>
</protein>